<reference evidence="1" key="1">
    <citation type="journal article" date="2014" name="Front. Microbiol.">
        <title>High frequency of phylogenetically diverse reductive dehalogenase-homologous genes in deep subseafloor sedimentary metagenomes.</title>
        <authorList>
            <person name="Kawai M."/>
            <person name="Futagami T."/>
            <person name="Toyoda A."/>
            <person name="Takaki Y."/>
            <person name="Nishi S."/>
            <person name="Hori S."/>
            <person name="Arai W."/>
            <person name="Tsubouchi T."/>
            <person name="Morono Y."/>
            <person name="Uchiyama I."/>
            <person name="Ito T."/>
            <person name="Fujiyama A."/>
            <person name="Inagaki F."/>
            <person name="Takami H."/>
        </authorList>
    </citation>
    <scope>NUCLEOTIDE SEQUENCE</scope>
    <source>
        <strain evidence="1">Expedition CK06-06</strain>
    </source>
</reference>
<comment type="caution">
    <text evidence="1">The sequence shown here is derived from an EMBL/GenBank/DDBJ whole genome shotgun (WGS) entry which is preliminary data.</text>
</comment>
<feature type="non-terminal residue" evidence="1">
    <location>
        <position position="266"/>
    </location>
</feature>
<dbReference type="EMBL" id="BARW01004830">
    <property type="protein sequence ID" value="GAI66974.1"/>
    <property type="molecule type" value="Genomic_DNA"/>
</dbReference>
<gene>
    <name evidence="1" type="ORF">S12H4_10987</name>
</gene>
<evidence type="ECO:0000313" key="1">
    <source>
        <dbReference type="EMBL" id="GAI66974.1"/>
    </source>
</evidence>
<name>X1SGW2_9ZZZZ</name>
<protein>
    <submittedName>
        <fullName evidence="1">Uncharacterized protein</fullName>
    </submittedName>
</protein>
<sequence length="266" mass="30748">SKVFFDLDLRQYFLDDVREKYEVDVFGLGKMMNIPLYIDLTEIGLSNRGKPFDLSLLESIMIEIQDSPRWPGSFIQEFEDFSVMNLPYQRVGISDIKLYNLISDSLDEDNDGFVSSTVRFVAPDYYNCYAESEFEIKRLDIEFTNLQTFAYNDLVDLQSVEQVEYSDFIEINYRWNNNLSQVLLNDIYALPVGIINSTSGETLSFGIANWITKYDKDSLSGYLTKYYYSKFEVPKNLAEFNVSFGSLGTPLFNISFLDAPTFILNV</sequence>
<organism evidence="1">
    <name type="scientific">marine sediment metagenome</name>
    <dbReference type="NCBI Taxonomy" id="412755"/>
    <lineage>
        <taxon>unclassified sequences</taxon>
        <taxon>metagenomes</taxon>
        <taxon>ecological metagenomes</taxon>
    </lineage>
</organism>
<proteinExistence type="predicted"/>
<dbReference type="AlphaFoldDB" id="X1SGW2"/>
<accession>X1SGW2</accession>
<feature type="non-terminal residue" evidence="1">
    <location>
        <position position="1"/>
    </location>
</feature>